<evidence type="ECO:0000256" key="2">
    <source>
        <dbReference type="ARBA" id="ARBA00022908"/>
    </source>
</evidence>
<evidence type="ECO:0000259" key="6">
    <source>
        <dbReference type="PROSITE" id="PS51898"/>
    </source>
</evidence>
<keyword evidence="2" id="KW-0229">DNA integration</keyword>
<keyword evidence="9" id="KW-1185">Reference proteome</keyword>
<evidence type="ECO:0000256" key="3">
    <source>
        <dbReference type="ARBA" id="ARBA00023125"/>
    </source>
</evidence>
<dbReference type="CDD" id="cd00796">
    <property type="entry name" value="INT_Rci_Hp1_C"/>
    <property type="match status" value="1"/>
</dbReference>
<evidence type="ECO:0000259" key="7">
    <source>
        <dbReference type="PROSITE" id="PS51900"/>
    </source>
</evidence>
<dbReference type="PANTHER" id="PTHR30349">
    <property type="entry name" value="PHAGE INTEGRASE-RELATED"/>
    <property type="match status" value="1"/>
</dbReference>
<feature type="domain" description="Tyr recombinase" evidence="6">
    <location>
        <begin position="175"/>
        <end position="362"/>
    </location>
</feature>
<dbReference type="PROSITE" id="PS51900">
    <property type="entry name" value="CB"/>
    <property type="match status" value="1"/>
</dbReference>
<dbReference type="Gene3D" id="1.10.150.130">
    <property type="match status" value="1"/>
</dbReference>
<evidence type="ECO:0000256" key="4">
    <source>
        <dbReference type="ARBA" id="ARBA00023172"/>
    </source>
</evidence>
<dbReference type="PANTHER" id="PTHR30349:SF64">
    <property type="entry name" value="PROPHAGE INTEGRASE INTD-RELATED"/>
    <property type="match status" value="1"/>
</dbReference>
<dbReference type="AlphaFoldDB" id="A0A1H0R0A1"/>
<dbReference type="RefSeq" id="WP_092222648.1">
    <property type="nucleotide sequence ID" value="NZ_FNJI01000013.1"/>
</dbReference>
<dbReference type="Pfam" id="PF00589">
    <property type="entry name" value="Phage_integrase"/>
    <property type="match status" value="1"/>
</dbReference>
<dbReference type="InterPro" id="IPR002104">
    <property type="entry name" value="Integrase_catalytic"/>
</dbReference>
<feature type="domain" description="Core-binding (CB)" evidence="7">
    <location>
        <begin position="68"/>
        <end position="153"/>
    </location>
</feature>
<comment type="similarity">
    <text evidence="1">Belongs to the 'phage' integrase family.</text>
</comment>
<dbReference type="GO" id="GO:0003677">
    <property type="term" value="F:DNA binding"/>
    <property type="evidence" value="ECO:0007669"/>
    <property type="project" value="UniProtKB-UniRule"/>
</dbReference>
<dbReference type="OrthoDB" id="9789256at2"/>
<dbReference type="Proteomes" id="UP000199073">
    <property type="component" value="Unassembled WGS sequence"/>
</dbReference>
<dbReference type="InterPro" id="IPR010998">
    <property type="entry name" value="Integrase_recombinase_N"/>
</dbReference>
<dbReference type="InterPro" id="IPR011010">
    <property type="entry name" value="DNA_brk_join_enz"/>
</dbReference>
<dbReference type="GO" id="GO:0006310">
    <property type="term" value="P:DNA recombination"/>
    <property type="evidence" value="ECO:0007669"/>
    <property type="project" value="UniProtKB-KW"/>
</dbReference>
<gene>
    <name evidence="8" type="ORF">SAMN05660330_02153</name>
</gene>
<evidence type="ECO:0000256" key="1">
    <source>
        <dbReference type="ARBA" id="ARBA00008857"/>
    </source>
</evidence>
<dbReference type="SUPFAM" id="SSF56349">
    <property type="entry name" value="DNA breaking-rejoining enzymes"/>
    <property type="match status" value="1"/>
</dbReference>
<name>A0A1H0R0A1_9BACT</name>
<evidence type="ECO:0000313" key="8">
    <source>
        <dbReference type="EMBL" id="SDP22820.1"/>
    </source>
</evidence>
<accession>A0A1H0R0A1</accession>
<dbReference type="InterPro" id="IPR044068">
    <property type="entry name" value="CB"/>
</dbReference>
<evidence type="ECO:0000313" key="9">
    <source>
        <dbReference type="Proteomes" id="UP000199073"/>
    </source>
</evidence>
<protein>
    <submittedName>
        <fullName evidence="8">Site-specific recombinase XerD</fullName>
    </submittedName>
</protein>
<dbReference type="InterPro" id="IPR050090">
    <property type="entry name" value="Tyrosine_recombinase_XerCD"/>
</dbReference>
<evidence type="ECO:0000256" key="5">
    <source>
        <dbReference type="PROSITE-ProRule" id="PRU01248"/>
    </source>
</evidence>
<dbReference type="Gene3D" id="1.10.443.10">
    <property type="entry name" value="Intergrase catalytic core"/>
    <property type="match status" value="1"/>
</dbReference>
<dbReference type="PROSITE" id="PS51898">
    <property type="entry name" value="TYR_RECOMBINASE"/>
    <property type="match status" value="1"/>
</dbReference>
<reference evidence="8 9" key="1">
    <citation type="submission" date="2016-10" db="EMBL/GenBank/DDBJ databases">
        <authorList>
            <person name="de Groot N.N."/>
        </authorList>
    </citation>
    <scope>NUCLEOTIDE SEQUENCE [LARGE SCALE GENOMIC DNA]</scope>
    <source>
        <strain evidence="8 9">DSM 12130</strain>
    </source>
</reference>
<proteinExistence type="inferred from homology"/>
<sequence>MATVNIVKRNREKGMRYQVYFKDPSTGKKKYYKTFQRQKDAQQAANDLRALLDSGKLPDKSRNKVHMMTFKEVADILEIEWKEKFQTGELAEKTISTYTDGLRPVKVEFGKILLNEIKEEHIKSYRAKVASELSNVSSNKRLFAIKQVFKKGIELNVVMDDPAIGINKLSEKEHERNRFLLPNELFALVDAAKKTKAKHYLPALIWLGAEHGASKQEVLSLKWSKVDFDFENDGKIRLFRTKNMMERTDFLMPNTKDALLHWKKHQEQMRKRKRISAGDSDFVFSHLNGSPIKCFNRAWWSALKIAGIENFHYHDLRHTFCSNLILSGVGIKEVKEMIGHSDIAMTDRYSHLSMDHKLRKQNQLSDYYAAHASTCTEYLVG</sequence>
<keyword evidence="4" id="KW-0233">DNA recombination</keyword>
<dbReference type="STRING" id="91360.SAMN05660330_02153"/>
<dbReference type="GO" id="GO:0015074">
    <property type="term" value="P:DNA integration"/>
    <property type="evidence" value="ECO:0007669"/>
    <property type="project" value="UniProtKB-KW"/>
</dbReference>
<keyword evidence="3 5" id="KW-0238">DNA-binding</keyword>
<dbReference type="InterPro" id="IPR013762">
    <property type="entry name" value="Integrase-like_cat_sf"/>
</dbReference>
<dbReference type="EMBL" id="FNJI01000013">
    <property type="protein sequence ID" value="SDP22820.1"/>
    <property type="molecule type" value="Genomic_DNA"/>
</dbReference>
<organism evidence="8 9">
    <name type="scientific">Desulforhopalus singaporensis</name>
    <dbReference type="NCBI Taxonomy" id="91360"/>
    <lineage>
        <taxon>Bacteria</taxon>
        <taxon>Pseudomonadati</taxon>
        <taxon>Thermodesulfobacteriota</taxon>
        <taxon>Desulfobulbia</taxon>
        <taxon>Desulfobulbales</taxon>
        <taxon>Desulfocapsaceae</taxon>
        <taxon>Desulforhopalus</taxon>
    </lineage>
</organism>